<name>A0ABV0N3G0_9TELE</name>
<gene>
    <name evidence="2" type="ORF">GOODEAATRI_016980</name>
</gene>
<sequence length="120" mass="13778">MQELDHEYQSINDVGNREVEAANYATSFLYQVSRSVVEKSAVSFARNTFFSGKSHELSVTIDRCYENKVTTHVPGEAFLESMDIDYSVWGFWQNQVALLGIIAVCMTLAYVQLLRINRWK</sequence>
<evidence type="ECO:0000313" key="2">
    <source>
        <dbReference type="EMBL" id="MEQ2165449.1"/>
    </source>
</evidence>
<protein>
    <submittedName>
        <fullName evidence="2">Uncharacterized protein</fullName>
    </submittedName>
</protein>
<dbReference type="Proteomes" id="UP001476798">
    <property type="component" value="Unassembled WGS sequence"/>
</dbReference>
<keyword evidence="1" id="KW-0812">Transmembrane</keyword>
<evidence type="ECO:0000256" key="1">
    <source>
        <dbReference type="SAM" id="Phobius"/>
    </source>
</evidence>
<feature type="transmembrane region" description="Helical" evidence="1">
    <location>
        <begin position="96"/>
        <end position="114"/>
    </location>
</feature>
<evidence type="ECO:0000313" key="3">
    <source>
        <dbReference type="Proteomes" id="UP001476798"/>
    </source>
</evidence>
<dbReference type="EMBL" id="JAHRIO010021338">
    <property type="protein sequence ID" value="MEQ2165449.1"/>
    <property type="molecule type" value="Genomic_DNA"/>
</dbReference>
<keyword evidence="1" id="KW-0472">Membrane</keyword>
<proteinExistence type="predicted"/>
<reference evidence="2 3" key="1">
    <citation type="submission" date="2021-06" db="EMBL/GenBank/DDBJ databases">
        <authorList>
            <person name="Palmer J.M."/>
        </authorList>
    </citation>
    <scope>NUCLEOTIDE SEQUENCE [LARGE SCALE GENOMIC DNA]</scope>
    <source>
        <strain evidence="2 3">GA_2019</strain>
        <tissue evidence="2">Muscle</tissue>
    </source>
</reference>
<accession>A0ABV0N3G0</accession>
<keyword evidence="1" id="KW-1133">Transmembrane helix</keyword>
<keyword evidence="3" id="KW-1185">Reference proteome</keyword>
<organism evidence="2 3">
    <name type="scientific">Goodea atripinnis</name>
    <dbReference type="NCBI Taxonomy" id="208336"/>
    <lineage>
        <taxon>Eukaryota</taxon>
        <taxon>Metazoa</taxon>
        <taxon>Chordata</taxon>
        <taxon>Craniata</taxon>
        <taxon>Vertebrata</taxon>
        <taxon>Euteleostomi</taxon>
        <taxon>Actinopterygii</taxon>
        <taxon>Neopterygii</taxon>
        <taxon>Teleostei</taxon>
        <taxon>Neoteleostei</taxon>
        <taxon>Acanthomorphata</taxon>
        <taxon>Ovalentaria</taxon>
        <taxon>Atherinomorphae</taxon>
        <taxon>Cyprinodontiformes</taxon>
        <taxon>Goodeidae</taxon>
        <taxon>Goodea</taxon>
    </lineage>
</organism>
<comment type="caution">
    <text evidence="2">The sequence shown here is derived from an EMBL/GenBank/DDBJ whole genome shotgun (WGS) entry which is preliminary data.</text>
</comment>